<feature type="signal peptide" evidence="9">
    <location>
        <begin position="1"/>
        <end position="28"/>
    </location>
</feature>
<dbReference type="GO" id="GO:0006032">
    <property type="term" value="P:chitin catabolic process"/>
    <property type="evidence" value="ECO:0007669"/>
    <property type="project" value="TreeGrafter"/>
</dbReference>
<dbReference type="SMART" id="SM00636">
    <property type="entry name" value="Glyco_18"/>
    <property type="match status" value="1"/>
</dbReference>
<evidence type="ECO:0008006" key="14">
    <source>
        <dbReference type="Google" id="ProtNLM"/>
    </source>
</evidence>
<evidence type="ECO:0000256" key="8">
    <source>
        <dbReference type="SAM" id="MobiDB-lite"/>
    </source>
</evidence>
<gene>
    <name evidence="12" type="ORF">OFUS_LOCUS21778</name>
</gene>
<dbReference type="SMART" id="SM00494">
    <property type="entry name" value="ChtBD2"/>
    <property type="match status" value="1"/>
</dbReference>
<dbReference type="GO" id="GO:0005975">
    <property type="term" value="P:carbohydrate metabolic process"/>
    <property type="evidence" value="ECO:0007669"/>
    <property type="project" value="InterPro"/>
</dbReference>
<feature type="compositionally biased region" description="Basic residues" evidence="8">
    <location>
        <begin position="760"/>
        <end position="770"/>
    </location>
</feature>
<feature type="region of interest" description="Disordered" evidence="8">
    <location>
        <begin position="751"/>
        <end position="770"/>
    </location>
</feature>
<dbReference type="InterPro" id="IPR036508">
    <property type="entry name" value="Chitin-bd_dom_sf"/>
</dbReference>
<dbReference type="Gene3D" id="3.20.20.80">
    <property type="entry name" value="Glycosidases"/>
    <property type="match status" value="1"/>
</dbReference>
<keyword evidence="2" id="KW-0147">Chitin-binding</keyword>
<keyword evidence="6 7" id="KW-0326">Glycosidase</keyword>
<feature type="domain" description="GH18" evidence="11">
    <location>
        <begin position="33"/>
        <end position="408"/>
    </location>
</feature>
<evidence type="ECO:0000256" key="5">
    <source>
        <dbReference type="ARBA" id="ARBA00023157"/>
    </source>
</evidence>
<evidence type="ECO:0000256" key="9">
    <source>
        <dbReference type="SAM" id="SignalP"/>
    </source>
</evidence>
<dbReference type="OrthoDB" id="73875at2759"/>
<organism evidence="12 13">
    <name type="scientific">Owenia fusiformis</name>
    <name type="common">Polychaete worm</name>
    <dbReference type="NCBI Taxonomy" id="6347"/>
    <lineage>
        <taxon>Eukaryota</taxon>
        <taxon>Metazoa</taxon>
        <taxon>Spiralia</taxon>
        <taxon>Lophotrochozoa</taxon>
        <taxon>Annelida</taxon>
        <taxon>Polychaeta</taxon>
        <taxon>Sedentaria</taxon>
        <taxon>Canalipalpata</taxon>
        <taxon>Sabellida</taxon>
        <taxon>Oweniida</taxon>
        <taxon>Oweniidae</taxon>
        <taxon>Owenia</taxon>
    </lineage>
</organism>
<evidence type="ECO:0000256" key="6">
    <source>
        <dbReference type="ARBA" id="ARBA00023295"/>
    </source>
</evidence>
<dbReference type="Proteomes" id="UP000749559">
    <property type="component" value="Unassembled WGS sequence"/>
</dbReference>
<evidence type="ECO:0000256" key="7">
    <source>
        <dbReference type="RuleBase" id="RU000489"/>
    </source>
</evidence>
<dbReference type="PROSITE" id="PS50940">
    <property type="entry name" value="CHIT_BIND_II"/>
    <property type="match status" value="1"/>
</dbReference>
<keyword evidence="5" id="KW-1015">Disulfide bond</keyword>
<feature type="compositionally biased region" description="Polar residues" evidence="8">
    <location>
        <begin position="512"/>
        <end position="521"/>
    </location>
</feature>
<feature type="region of interest" description="Disordered" evidence="8">
    <location>
        <begin position="582"/>
        <end position="601"/>
    </location>
</feature>
<dbReference type="Gene3D" id="3.10.50.10">
    <property type="match status" value="1"/>
</dbReference>
<evidence type="ECO:0000256" key="2">
    <source>
        <dbReference type="ARBA" id="ARBA00022669"/>
    </source>
</evidence>
<dbReference type="SUPFAM" id="SSF51445">
    <property type="entry name" value="(Trans)glycosidases"/>
    <property type="match status" value="1"/>
</dbReference>
<reference evidence="12" key="1">
    <citation type="submission" date="2022-03" db="EMBL/GenBank/DDBJ databases">
        <authorList>
            <person name="Martin C."/>
        </authorList>
    </citation>
    <scope>NUCLEOTIDE SEQUENCE</scope>
</reference>
<dbReference type="InterPro" id="IPR001223">
    <property type="entry name" value="Glyco_hydro18_cat"/>
</dbReference>
<dbReference type="PROSITE" id="PS51910">
    <property type="entry name" value="GH18_2"/>
    <property type="match status" value="1"/>
</dbReference>
<dbReference type="InterPro" id="IPR017853">
    <property type="entry name" value="GH"/>
</dbReference>
<evidence type="ECO:0000259" key="10">
    <source>
        <dbReference type="PROSITE" id="PS50940"/>
    </source>
</evidence>
<dbReference type="SUPFAM" id="SSF57625">
    <property type="entry name" value="Invertebrate chitin-binding proteins"/>
    <property type="match status" value="1"/>
</dbReference>
<dbReference type="FunFam" id="3.10.50.10:FF:000001">
    <property type="entry name" value="Chitinase 3-like 1"/>
    <property type="match status" value="1"/>
</dbReference>
<evidence type="ECO:0000259" key="11">
    <source>
        <dbReference type="PROSITE" id="PS51910"/>
    </source>
</evidence>
<keyword evidence="13" id="KW-1185">Reference proteome</keyword>
<comment type="caution">
    <text evidence="12">The sequence shown here is derived from an EMBL/GenBank/DDBJ whole genome shotgun (WGS) entry which is preliminary data.</text>
</comment>
<feature type="region of interest" description="Disordered" evidence="8">
    <location>
        <begin position="668"/>
        <end position="692"/>
    </location>
</feature>
<feature type="compositionally biased region" description="Polar residues" evidence="8">
    <location>
        <begin position="674"/>
        <end position="692"/>
    </location>
</feature>
<sequence length="893" mass="101840">MADTTMMQINTLPTLLLLLGIWTQLSNGLGSSTPVLCYYTNWSQYRPIEEAKFNPENIDPTLCTHIIYCCSKIEEGVLAPYEWNDIGNNGRYKQVTDLKSKYPHLKVLLAVGGWNLGTEVFTEMAKDSTSRFKFIEHALTFLRKHNFDGLDLDWEFPGAEYRGSPKEDKYRFTDLVRELRLSFDGEAQKMGENRLLLSSCLAAGSESIEAGYEVPEISPYLDYMNVMTYNFHGSWNDWIGMHSALYPRSDERDKKSLLNLDWVVNKYLELGAPREKLILGIPAYALGFKLADPKNNRPGDAAIGAGDSGEYTASSGFLSYYEMCLNVKNNGWTNRWQRDQLVPYAFKGDQWFGYEDLLSITKKAEYIKQKGLGGAFVWSLDLDDFNDICETGVKYPLLKRLRAALDDYRPRNTVDYIRPQSPPLQRSPYIVNQGDHDEDVHHNDHHVTKPLAYNDNNQLIISPTEKYISKLPPLKPKLPAGKKIQNIPGPSRQYVSKQMQDDRPKQFIPESSPRTQYNQPKSSERRFFKSNSGPKQNNILESFNQRPIPQQMYNSRNQVRKPYRSQHKATPMRQRFQPLTWKLPPLLPPQRTGRRWGRPMRGRITNSYKSANLTSNATLTYNQVLPGRSSLYRPRPSQYTSRLSPFLPWPFRNQDFFNRVKLPKSDRPAYSTVPKVSQNGRMSKSNTSPEINNDWRQNIRLNNAISKTGKAEVTGKPTIATPAEVTETVTKAGPPMPKWKSFIDFAIEKTTTRQDETSTKKPKTSLKKSSFKKRLRKLRIPRRRLKNSGISENTTTPASIDATTILATGTTVPSTRPLIECGKSFDGIYPDPKCTCCKSYYRCTDGLAHKMSCSGNFVFNPAVKACTIPPFVLGCQNKFTSKTTVKNDTARMD</sequence>
<dbReference type="InterPro" id="IPR029070">
    <property type="entry name" value="Chitinase_insertion_sf"/>
</dbReference>
<keyword evidence="3 9" id="KW-0732">Signal</keyword>
<evidence type="ECO:0000256" key="4">
    <source>
        <dbReference type="ARBA" id="ARBA00022801"/>
    </source>
</evidence>
<dbReference type="Pfam" id="PF01607">
    <property type="entry name" value="CBM_14"/>
    <property type="match status" value="1"/>
</dbReference>
<evidence type="ECO:0000256" key="3">
    <source>
        <dbReference type="ARBA" id="ARBA00022729"/>
    </source>
</evidence>
<dbReference type="SUPFAM" id="SSF54556">
    <property type="entry name" value="Chitinase insertion domain"/>
    <property type="match status" value="1"/>
</dbReference>
<dbReference type="PANTHER" id="PTHR11177:SF317">
    <property type="entry name" value="CHITINASE 12-RELATED"/>
    <property type="match status" value="1"/>
</dbReference>
<comment type="similarity">
    <text evidence="1">Belongs to the glycosyl hydrolase 18 family. Chitinase class II subfamily.</text>
</comment>
<evidence type="ECO:0000313" key="12">
    <source>
        <dbReference type="EMBL" id="CAH1797506.1"/>
    </source>
</evidence>
<feature type="domain" description="Chitin-binding type-2" evidence="10">
    <location>
        <begin position="837"/>
        <end position="877"/>
    </location>
</feature>
<dbReference type="Gene3D" id="2.170.140.10">
    <property type="entry name" value="Chitin binding domain"/>
    <property type="match status" value="1"/>
</dbReference>
<keyword evidence="4 7" id="KW-0378">Hydrolase</keyword>
<dbReference type="GO" id="GO:0004568">
    <property type="term" value="F:chitinase activity"/>
    <property type="evidence" value="ECO:0007669"/>
    <property type="project" value="TreeGrafter"/>
</dbReference>
<dbReference type="FunFam" id="3.20.20.80:FF:000007">
    <property type="entry name" value="Acidic mammalian chitinase"/>
    <property type="match status" value="1"/>
</dbReference>
<dbReference type="EMBL" id="CAIIXF020000010">
    <property type="protein sequence ID" value="CAH1797506.1"/>
    <property type="molecule type" value="Genomic_DNA"/>
</dbReference>
<proteinExistence type="inferred from homology"/>
<dbReference type="GO" id="GO:0008061">
    <property type="term" value="F:chitin binding"/>
    <property type="evidence" value="ECO:0007669"/>
    <property type="project" value="UniProtKB-KW"/>
</dbReference>
<dbReference type="InterPro" id="IPR011583">
    <property type="entry name" value="Chitinase_II/V-like_cat"/>
</dbReference>
<dbReference type="InterPro" id="IPR050314">
    <property type="entry name" value="Glycosyl_Hydrlase_18"/>
</dbReference>
<dbReference type="CDD" id="cd02872">
    <property type="entry name" value="GH18_chitolectin_chitotriosidase"/>
    <property type="match status" value="1"/>
</dbReference>
<evidence type="ECO:0000313" key="13">
    <source>
        <dbReference type="Proteomes" id="UP000749559"/>
    </source>
</evidence>
<dbReference type="PANTHER" id="PTHR11177">
    <property type="entry name" value="CHITINASE"/>
    <property type="match status" value="1"/>
</dbReference>
<feature type="compositionally biased region" description="Basic residues" evidence="8">
    <location>
        <begin position="592"/>
        <end position="601"/>
    </location>
</feature>
<dbReference type="GO" id="GO:0005576">
    <property type="term" value="C:extracellular region"/>
    <property type="evidence" value="ECO:0007669"/>
    <property type="project" value="InterPro"/>
</dbReference>
<dbReference type="InterPro" id="IPR002557">
    <property type="entry name" value="Chitin-bd_dom"/>
</dbReference>
<feature type="chain" id="PRO_5035784795" description="Chitinase" evidence="9">
    <location>
        <begin position="29"/>
        <end position="893"/>
    </location>
</feature>
<dbReference type="Pfam" id="PF00704">
    <property type="entry name" value="Glyco_hydro_18"/>
    <property type="match status" value="1"/>
</dbReference>
<accession>A0A8S4Q1C8</accession>
<dbReference type="AlphaFoldDB" id="A0A8S4Q1C8"/>
<feature type="region of interest" description="Disordered" evidence="8">
    <location>
        <begin position="472"/>
        <end position="537"/>
    </location>
</feature>
<dbReference type="InterPro" id="IPR001579">
    <property type="entry name" value="Glyco_hydro_18_chit_AS"/>
</dbReference>
<dbReference type="PROSITE" id="PS01095">
    <property type="entry name" value="GH18_1"/>
    <property type="match status" value="1"/>
</dbReference>
<protein>
    <recommendedName>
        <fullName evidence="14">Chitinase</fullName>
    </recommendedName>
</protein>
<evidence type="ECO:0000256" key="1">
    <source>
        <dbReference type="ARBA" id="ARBA00009121"/>
    </source>
</evidence>
<name>A0A8S4Q1C8_OWEFU</name>